<dbReference type="PANTHER" id="PTHR31943">
    <property type="entry name" value="INTERLEUKIN-28 AND 29"/>
    <property type="match status" value="1"/>
</dbReference>
<organism evidence="8 9">
    <name type="scientific">Turnix velox</name>
    <name type="common">Little buttonquail</name>
    <dbReference type="NCBI Taxonomy" id="2529409"/>
    <lineage>
        <taxon>Eukaryota</taxon>
        <taxon>Metazoa</taxon>
        <taxon>Chordata</taxon>
        <taxon>Craniata</taxon>
        <taxon>Vertebrata</taxon>
        <taxon>Euteleostomi</taxon>
        <taxon>Archelosauria</taxon>
        <taxon>Archosauria</taxon>
        <taxon>Dinosauria</taxon>
        <taxon>Saurischia</taxon>
        <taxon>Theropoda</taxon>
        <taxon>Coelurosauria</taxon>
        <taxon>Aves</taxon>
        <taxon>Neognathae</taxon>
        <taxon>Neoaves</taxon>
        <taxon>Charadriiformes</taxon>
        <taxon>Turnicidae</taxon>
        <taxon>Turnix</taxon>
    </lineage>
</organism>
<gene>
    <name evidence="8" type="primary">Ifnl3</name>
    <name evidence="8" type="ORF">TURVEL_R04337</name>
</gene>
<keyword evidence="9" id="KW-1185">Reference proteome</keyword>
<dbReference type="GO" id="GO:0005125">
    <property type="term" value="F:cytokine activity"/>
    <property type="evidence" value="ECO:0007669"/>
    <property type="project" value="UniProtKB-KW"/>
</dbReference>
<dbReference type="OrthoDB" id="9897984at2759"/>
<dbReference type="Proteomes" id="UP000582182">
    <property type="component" value="Unassembled WGS sequence"/>
</dbReference>
<evidence type="ECO:0000256" key="6">
    <source>
        <dbReference type="ARBA" id="ARBA00023118"/>
    </source>
</evidence>
<evidence type="ECO:0000313" key="8">
    <source>
        <dbReference type="EMBL" id="NXU51513.1"/>
    </source>
</evidence>
<evidence type="ECO:0000256" key="7">
    <source>
        <dbReference type="SAM" id="SignalP"/>
    </source>
</evidence>
<reference evidence="8 9" key="1">
    <citation type="submission" date="2019-09" db="EMBL/GenBank/DDBJ databases">
        <title>Bird 10,000 Genomes (B10K) Project - Family phase.</title>
        <authorList>
            <person name="Zhang G."/>
        </authorList>
    </citation>
    <scope>NUCLEOTIDE SEQUENCE [LARGE SCALE GENOMIC DNA]</scope>
    <source>
        <strain evidence="8">B10K-DU-029-46</strain>
    </source>
</reference>
<dbReference type="GO" id="GO:0050778">
    <property type="term" value="P:positive regulation of immune response"/>
    <property type="evidence" value="ECO:0007669"/>
    <property type="project" value="InterPro"/>
</dbReference>
<feature type="non-terminal residue" evidence="8">
    <location>
        <position position="1"/>
    </location>
</feature>
<evidence type="ECO:0000256" key="1">
    <source>
        <dbReference type="ARBA" id="ARBA00004613"/>
    </source>
</evidence>
<dbReference type="GO" id="GO:0051607">
    <property type="term" value="P:defense response to virus"/>
    <property type="evidence" value="ECO:0007669"/>
    <property type="project" value="UniProtKB-KW"/>
</dbReference>
<dbReference type="GO" id="GO:0007259">
    <property type="term" value="P:cell surface receptor signaling pathway via JAK-STAT"/>
    <property type="evidence" value="ECO:0007669"/>
    <property type="project" value="InterPro"/>
</dbReference>
<dbReference type="Gene3D" id="1.20.1250.60">
    <property type="entry name" value="Interferon lambda"/>
    <property type="match status" value="1"/>
</dbReference>
<sequence>MLLLSFTTLLALLPVATLGATLGATLPQDAPRKGCSLIKYRFLLPNEMKAMLEMRDYFENILMPLLDQKCSSSIKLFHRNWKSAELPVADRVTLARTELELVTSMLKLPTTQPSFNQLRLQPLAFLTQAQEDLKGCVGTENPSHHSSRKLRHWLQKLEVAMKTETTRCLEASVIPHIFQVTYDLNCAALQEECS</sequence>
<comment type="subcellular location">
    <subcellularLocation>
        <location evidence="1">Secreted</location>
    </subcellularLocation>
</comment>
<evidence type="ECO:0000313" key="9">
    <source>
        <dbReference type="Proteomes" id="UP000582182"/>
    </source>
</evidence>
<evidence type="ECO:0000256" key="2">
    <source>
        <dbReference type="ARBA" id="ARBA00008717"/>
    </source>
</evidence>
<name>A0A7L3LCY0_9CHAR</name>
<keyword evidence="3" id="KW-0202">Cytokine</keyword>
<dbReference type="GO" id="GO:0005615">
    <property type="term" value="C:extracellular space"/>
    <property type="evidence" value="ECO:0007669"/>
    <property type="project" value="UniProtKB-KW"/>
</dbReference>
<evidence type="ECO:0000256" key="5">
    <source>
        <dbReference type="ARBA" id="ARBA00022729"/>
    </source>
</evidence>
<dbReference type="InterPro" id="IPR038326">
    <property type="entry name" value="IFN-lambda_sf"/>
</dbReference>
<feature type="non-terminal residue" evidence="8">
    <location>
        <position position="194"/>
    </location>
</feature>
<dbReference type="AlphaFoldDB" id="A0A7L3LCY0"/>
<keyword evidence="4" id="KW-0964">Secreted</keyword>
<keyword evidence="6" id="KW-0051">Antiviral defense</keyword>
<feature type="chain" id="PRO_5029917193" evidence="7">
    <location>
        <begin position="20"/>
        <end position="194"/>
    </location>
</feature>
<evidence type="ECO:0000256" key="3">
    <source>
        <dbReference type="ARBA" id="ARBA00022514"/>
    </source>
</evidence>
<dbReference type="Pfam" id="PF15177">
    <property type="entry name" value="IL28A"/>
    <property type="match status" value="1"/>
</dbReference>
<evidence type="ECO:0000256" key="4">
    <source>
        <dbReference type="ARBA" id="ARBA00022525"/>
    </source>
</evidence>
<proteinExistence type="inferred from homology"/>
<dbReference type="PANTHER" id="PTHR31943:SF1">
    <property type="entry name" value="INTERFERON LAMBDA-2-RELATED"/>
    <property type="match status" value="1"/>
</dbReference>
<comment type="similarity">
    <text evidence="2">Belongs to the lambda interferon family.</text>
</comment>
<feature type="signal peptide" evidence="7">
    <location>
        <begin position="1"/>
        <end position="19"/>
    </location>
</feature>
<dbReference type="GO" id="GO:0045087">
    <property type="term" value="P:innate immune response"/>
    <property type="evidence" value="ECO:0007669"/>
    <property type="project" value="TreeGrafter"/>
</dbReference>
<dbReference type="InterPro" id="IPR029177">
    <property type="entry name" value="INF_lambda"/>
</dbReference>
<dbReference type="EMBL" id="VZTY01012615">
    <property type="protein sequence ID" value="NXU51513.1"/>
    <property type="molecule type" value="Genomic_DNA"/>
</dbReference>
<keyword evidence="5 7" id="KW-0732">Signal</keyword>
<protein>
    <submittedName>
        <fullName evidence="8">IFNL3 protein</fullName>
    </submittedName>
</protein>
<comment type="caution">
    <text evidence="8">The sequence shown here is derived from an EMBL/GenBank/DDBJ whole genome shotgun (WGS) entry which is preliminary data.</text>
</comment>
<accession>A0A7L3LCY0</accession>